<protein>
    <submittedName>
        <fullName evidence="3">Uncharacterized protein</fullName>
    </submittedName>
</protein>
<dbReference type="AlphaFoldDB" id="A0A7S1PDC0"/>
<sequence>MHALQAYLALLFISSPLSSLAASPVPIYGLSSCLPTHGYHPSACHPSASAPSIHPFIQGCILSISTRSTASNPSVHHIQIHGIQSIRPSHPDTCVHTSSHLSRAPSSGSQTGAKGIMSTSQQQQHSIVSVNYTCLDRSLAHSAVSVFLSFCESVWGNAELMRSR</sequence>
<feature type="region of interest" description="Disordered" evidence="1">
    <location>
        <begin position="94"/>
        <end position="115"/>
    </location>
</feature>
<feature type="compositionally biased region" description="Polar residues" evidence="1">
    <location>
        <begin position="95"/>
        <end position="115"/>
    </location>
</feature>
<name>A0A7S1PDC0_9ALVE</name>
<evidence type="ECO:0000256" key="1">
    <source>
        <dbReference type="SAM" id="MobiDB-lite"/>
    </source>
</evidence>
<reference evidence="3" key="1">
    <citation type="submission" date="2021-01" db="EMBL/GenBank/DDBJ databases">
        <authorList>
            <person name="Corre E."/>
            <person name="Pelletier E."/>
            <person name="Niang G."/>
            <person name="Scheremetjew M."/>
            <person name="Finn R."/>
            <person name="Kale V."/>
            <person name="Holt S."/>
            <person name="Cochrane G."/>
            <person name="Meng A."/>
            <person name="Brown T."/>
            <person name="Cohen L."/>
        </authorList>
    </citation>
    <scope>NUCLEOTIDE SEQUENCE</scope>
    <source>
        <strain evidence="3">CCMP3346</strain>
    </source>
</reference>
<gene>
    <name evidence="3" type="ORF">VBRA1451_LOCUS26333</name>
</gene>
<proteinExistence type="predicted"/>
<accession>A0A7S1PDC0</accession>
<organism evidence="3">
    <name type="scientific">Vitrella brassicaformis</name>
    <dbReference type="NCBI Taxonomy" id="1169539"/>
    <lineage>
        <taxon>Eukaryota</taxon>
        <taxon>Sar</taxon>
        <taxon>Alveolata</taxon>
        <taxon>Colpodellida</taxon>
        <taxon>Vitrellaceae</taxon>
        <taxon>Vitrella</taxon>
    </lineage>
</organism>
<dbReference type="EMBL" id="HBGB01044738">
    <property type="protein sequence ID" value="CAD9071250.1"/>
    <property type="molecule type" value="Transcribed_RNA"/>
</dbReference>
<feature type="signal peptide" evidence="2">
    <location>
        <begin position="1"/>
        <end position="21"/>
    </location>
</feature>
<evidence type="ECO:0000313" key="3">
    <source>
        <dbReference type="EMBL" id="CAD9071250.1"/>
    </source>
</evidence>
<feature type="chain" id="PRO_5031544502" evidence="2">
    <location>
        <begin position="22"/>
        <end position="164"/>
    </location>
</feature>
<keyword evidence="2" id="KW-0732">Signal</keyword>
<evidence type="ECO:0000256" key="2">
    <source>
        <dbReference type="SAM" id="SignalP"/>
    </source>
</evidence>